<proteinExistence type="predicted"/>
<dbReference type="InParanoid" id="A0A165QDB8"/>
<keyword evidence="3" id="KW-1185">Reference proteome</keyword>
<dbReference type="Proteomes" id="UP000077266">
    <property type="component" value="Unassembled WGS sequence"/>
</dbReference>
<sequence>MGHKDMQRARYKYRRTADGGKVRARGDDVDVEEDVETRVGVMGDDLFDEERAQHVALVVKELNAFRVPSRTPDSRPSVAQHVHATALVRVLALYFVLTTTRRFRDSRRAFDTLSWRPNLSPARATAPLTVARSPTRCCSYSDKTRNVKDDYRVPRSSYVLLLRVVLHADVERQGGIRHDARTTLHVTALGTYPSVCNAERVPNSFVRSSRAPSSCPSSHLQLKVRSAQRDIPTQCVKIDKIRNVRLPSFGMLNKLRETTQRVKLYRIRSVTDDYRVPAPRPLSHPPLKVKFAQRDIPTQCVKVDRIRNFGAIETCAMRRELSTCSRLSRDCAREQPSPSPPRSIPVSPTCDPARIDHVGGWTARREDPSARASSFAPRYRRVVYSGSDSDHASLPLTSRDGLSHLFLLNTGSGGDEADVIPRTCRERHSSTRISPVTSTEAMLFLRHIDPELSRHRRGLSRTFNSIPIP</sequence>
<name>A0A165QDB8_EXIGL</name>
<accession>A0A165QDB8</accession>
<protein>
    <submittedName>
        <fullName evidence="2">Uncharacterized protein</fullName>
    </submittedName>
</protein>
<gene>
    <name evidence="2" type="ORF">EXIGLDRAFT_828372</name>
</gene>
<organism evidence="2 3">
    <name type="scientific">Exidia glandulosa HHB12029</name>
    <dbReference type="NCBI Taxonomy" id="1314781"/>
    <lineage>
        <taxon>Eukaryota</taxon>
        <taxon>Fungi</taxon>
        <taxon>Dikarya</taxon>
        <taxon>Basidiomycota</taxon>
        <taxon>Agaricomycotina</taxon>
        <taxon>Agaricomycetes</taxon>
        <taxon>Auriculariales</taxon>
        <taxon>Exidiaceae</taxon>
        <taxon>Exidia</taxon>
    </lineage>
</organism>
<feature type="region of interest" description="Disordered" evidence="1">
    <location>
        <begin position="331"/>
        <end position="350"/>
    </location>
</feature>
<evidence type="ECO:0000256" key="1">
    <source>
        <dbReference type="SAM" id="MobiDB-lite"/>
    </source>
</evidence>
<dbReference type="AlphaFoldDB" id="A0A165QDB8"/>
<reference evidence="2 3" key="1">
    <citation type="journal article" date="2016" name="Mol. Biol. Evol.">
        <title>Comparative Genomics of Early-Diverging Mushroom-Forming Fungi Provides Insights into the Origins of Lignocellulose Decay Capabilities.</title>
        <authorList>
            <person name="Nagy L.G."/>
            <person name="Riley R."/>
            <person name="Tritt A."/>
            <person name="Adam C."/>
            <person name="Daum C."/>
            <person name="Floudas D."/>
            <person name="Sun H."/>
            <person name="Yadav J.S."/>
            <person name="Pangilinan J."/>
            <person name="Larsson K.H."/>
            <person name="Matsuura K."/>
            <person name="Barry K."/>
            <person name="Labutti K."/>
            <person name="Kuo R."/>
            <person name="Ohm R.A."/>
            <person name="Bhattacharya S.S."/>
            <person name="Shirouzu T."/>
            <person name="Yoshinaga Y."/>
            <person name="Martin F.M."/>
            <person name="Grigoriev I.V."/>
            <person name="Hibbett D.S."/>
        </authorList>
    </citation>
    <scope>NUCLEOTIDE SEQUENCE [LARGE SCALE GENOMIC DNA]</scope>
    <source>
        <strain evidence="2 3">HHB12029</strain>
    </source>
</reference>
<dbReference type="EMBL" id="KV425883">
    <property type="protein sequence ID" value="KZW03442.1"/>
    <property type="molecule type" value="Genomic_DNA"/>
</dbReference>
<evidence type="ECO:0000313" key="2">
    <source>
        <dbReference type="EMBL" id="KZW03442.1"/>
    </source>
</evidence>
<evidence type="ECO:0000313" key="3">
    <source>
        <dbReference type="Proteomes" id="UP000077266"/>
    </source>
</evidence>